<proteinExistence type="predicted"/>
<protein>
    <submittedName>
        <fullName evidence="1">Uncharacterized protein</fullName>
    </submittedName>
</protein>
<evidence type="ECO:0000313" key="2">
    <source>
        <dbReference type="Proteomes" id="UP000631114"/>
    </source>
</evidence>
<comment type="caution">
    <text evidence="1">The sequence shown here is derived from an EMBL/GenBank/DDBJ whole genome shotgun (WGS) entry which is preliminary data.</text>
</comment>
<feature type="non-terminal residue" evidence="1">
    <location>
        <position position="133"/>
    </location>
</feature>
<evidence type="ECO:0000313" key="1">
    <source>
        <dbReference type="EMBL" id="KAF9601331.1"/>
    </source>
</evidence>
<dbReference type="InterPro" id="IPR036291">
    <property type="entry name" value="NAD(P)-bd_dom_sf"/>
</dbReference>
<dbReference type="OrthoDB" id="1152826at2759"/>
<dbReference type="AlphaFoldDB" id="A0A835LVU4"/>
<dbReference type="SUPFAM" id="SSF51735">
    <property type="entry name" value="NAD(P)-binding Rossmann-fold domains"/>
    <property type="match status" value="1"/>
</dbReference>
<keyword evidence="2" id="KW-1185">Reference proteome</keyword>
<organism evidence="1 2">
    <name type="scientific">Coptis chinensis</name>
    <dbReference type="NCBI Taxonomy" id="261450"/>
    <lineage>
        <taxon>Eukaryota</taxon>
        <taxon>Viridiplantae</taxon>
        <taxon>Streptophyta</taxon>
        <taxon>Embryophyta</taxon>
        <taxon>Tracheophyta</taxon>
        <taxon>Spermatophyta</taxon>
        <taxon>Magnoliopsida</taxon>
        <taxon>Ranunculales</taxon>
        <taxon>Ranunculaceae</taxon>
        <taxon>Coptidoideae</taxon>
        <taxon>Coptis</taxon>
    </lineage>
</organism>
<dbReference type="Gene3D" id="3.40.50.720">
    <property type="entry name" value="NAD(P)-binding Rossmann-like Domain"/>
    <property type="match status" value="1"/>
</dbReference>
<accession>A0A835LVU4</accession>
<dbReference type="EMBL" id="JADFTS010000006">
    <property type="protein sequence ID" value="KAF9601331.1"/>
    <property type="molecule type" value="Genomic_DNA"/>
</dbReference>
<dbReference type="Proteomes" id="UP000631114">
    <property type="component" value="Unassembled WGS sequence"/>
</dbReference>
<sequence length="133" mass="14621">MHGHLTLFLSLLLLITYVLIYKILGYACAYGPRDLDAPAVLPRQLVAPSVQDGTLHHELKVKDAKTLLFGEKPVTQSLFSAAAEYVVESTGAFTTKDKAAAHLKVEHPVGMIVGQDLVEWHIHVLENLSLKSH</sequence>
<gene>
    <name evidence="1" type="ORF">IFM89_018759</name>
</gene>
<name>A0A835LVU4_9MAGN</name>
<reference evidence="1 2" key="1">
    <citation type="submission" date="2020-10" db="EMBL/GenBank/DDBJ databases">
        <title>The Coptis chinensis genome and diversification of protoberbering-type alkaloids.</title>
        <authorList>
            <person name="Wang B."/>
            <person name="Shu S."/>
            <person name="Song C."/>
            <person name="Liu Y."/>
        </authorList>
    </citation>
    <scope>NUCLEOTIDE SEQUENCE [LARGE SCALE GENOMIC DNA]</scope>
    <source>
        <strain evidence="1">HL-2020</strain>
        <tissue evidence="1">Leaf</tissue>
    </source>
</reference>